<dbReference type="InterPro" id="IPR010985">
    <property type="entry name" value="Ribbon_hlx_hlx"/>
</dbReference>
<accession>A0AAU6Q9L3</accession>
<feature type="region of interest" description="Disordered" evidence="1">
    <location>
        <begin position="1"/>
        <end position="28"/>
    </location>
</feature>
<gene>
    <name evidence="2" type="ORF">WDJ50_18780</name>
</gene>
<geneLocation type="plasmid" evidence="2">
    <name>p3</name>
</geneLocation>
<dbReference type="EMBL" id="CP149786">
    <property type="protein sequence ID" value="WYF46853.1"/>
    <property type="molecule type" value="Genomic_DNA"/>
</dbReference>
<evidence type="ECO:0000313" key="2">
    <source>
        <dbReference type="EMBL" id="WYF46853.1"/>
    </source>
</evidence>
<protein>
    <recommendedName>
        <fullName evidence="3">CopG family transcriptional regulator</fullName>
    </recommendedName>
</protein>
<organism evidence="2">
    <name type="scientific">Deinococcus sp. VB142</name>
    <dbReference type="NCBI Taxonomy" id="3112952"/>
    <lineage>
        <taxon>Bacteria</taxon>
        <taxon>Thermotogati</taxon>
        <taxon>Deinococcota</taxon>
        <taxon>Deinococci</taxon>
        <taxon>Deinococcales</taxon>
        <taxon>Deinococcaceae</taxon>
        <taxon>Deinococcus</taxon>
    </lineage>
</organism>
<evidence type="ECO:0000256" key="1">
    <source>
        <dbReference type="SAM" id="MobiDB-lite"/>
    </source>
</evidence>
<reference evidence="2" key="1">
    <citation type="submission" date="2024-03" db="EMBL/GenBank/DDBJ databases">
        <title>Deinococcus weizhi sp. nov., isolated from human skin.</title>
        <authorList>
            <person name="Wei Z."/>
            <person name="Tian F."/>
            <person name="Yang C."/>
            <person name="Xin L.T."/>
            <person name="Wen Z.J."/>
            <person name="Lan K.C."/>
            <person name="Yu L."/>
            <person name="Zhe W."/>
            <person name="Dan F.D."/>
            <person name="Jun W."/>
            <person name="Rui Z."/>
            <person name="Yong X.J."/>
            <person name="Ting Y."/>
            <person name="Wei X."/>
            <person name="Xu Z.G."/>
            <person name="Xin Z."/>
            <person name="Dong F.G."/>
            <person name="Ni X.M."/>
            <person name="Zheng M.G."/>
            <person name="Chun Y."/>
            <person name="Qian W.X."/>
        </authorList>
    </citation>
    <scope>NUCLEOTIDE SEQUENCE</scope>
    <source>
        <strain evidence="2">VB142</strain>
        <plasmid evidence="2">p3</plasmid>
    </source>
</reference>
<dbReference type="GO" id="GO:0006355">
    <property type="term" value="P:regulation of DNA-templated transcription"/>
    <property type="evidence" value="ECO:0007669"/>
    <property type="project" value="InterPro"/>
</dbReference>
<dbReference type="RefSeq" id="WP_339098374.1">
    <property type="nucleotide sequence ID" value="NZ_CP149786.1"/>
</dbReference>
<keyword evidence="2" id="KW-0614">Plasmid</keyword>
<name>A0AAU6Q9L3_9DEIO</name>
<sequence>MTKRPSDVLARMKATATREKPVSTDPTETALRPEVVATEDTPPTKPPRVRRVRFTLDLDPEQHKALKRFALDADADASEVMRALLSQLQTNTALRNAVLTALSND</sequence>
<evidence type="ECO:0008006" key="3">
    <source>
        <dbReference type="Google" id="ProtNLM"/>
    </source>
</evidence>
<dbReference type="AlphaFoldDB" id="A0AAU6Q9L3"/>
<dbReference type="SUPFAM" id="SSF47598">
    <property type="entry name" value="Ribbon-helix-helix"/>
    <property type="match status" value="1"/>
</dbReference>
<proteinExistence type="predicted"/>